<dbReference type="InterPro" id="IPR045886">
    <property type="entry name" value="ThiF/MoeB/HesA"/>
</dbReference>
<evidence type="ECO:0000313" key="2">
    <source>
        <dbReference type="EMBL" id="PWV61180.1"/>
    </source>
</evidence>
<proteinExistence type="predicted"/>
<dbReference type="Gene3D" id="3.40.50.720">
    <property type="entry name" value="NAD(P)-binding Rossmann-like Domain"/>
    <property type="match status" value="1"/>
</dbReference>
<protein>
    <submittedName>
        <fullName evidence="2">tRNA A37 threonylcarbamoyladenosine dehydratase</fullName>
    </submittedName>
</protein>
<sequence>MSSAASPVDFERRFGGISRLYGAGALARLEPVRVAVVGVGGVGSWAVEALARSAVGGLRLIDLDMIHESNVNRQLHALDGAFGAAKVEALAERIERINPHCRVECIEDFLTPENTAELLDGCDAVIDAIDNVRAKAALVAWCRAQGVALVVSGGAGGKTDPTRIRLADLARTEQDPMLAKLRQRLRKDYGFPRDPKRRFGIDCVYSSEPLTRPTAACASELGLAGLNCAGFGAAMAVTASFGLFAAARTLDRLLGRCG</sequence>
<dbReference type="CDD" id="cd00755">
    <property type="entry name" value="YgdL_like"/>
    <property type="match status" value="1"/>
</dbReference>
<dbReference type="AlphaFoldDB" id="A0A317MU52"/>
<comment type="caution">
    <text evidence="2">The sequence shown here is derived from an EMBL/GenBank/DDBJ whole genome shotgun (WGS) entry which is preliminary data.</text>
</comment>
<dbReference type="Proteomes" id="UP000246569">
    <property type="component" value="Unassembled WGS sequence"/>
</dbReference>
<reference evidence="2 3" key="1">
    <citation type="submission" date="2018-05" db="EMBL/GenBank/DDBJ databases">
        <title>Genomic Encyclopedia of Type Strains, Phase IV (KMG-IV): sequencing the most valuable type-strain genomes for metagenomic binning, comparative biology and taxonomic classification.</title>
        <authorList>
            <person name="Goeker M."/>
        </authorList>
    </citation>
    <scope>NUCLEOTIDE SEQUENCE [LARGE SCALE GENOMIC DNA]</scope>
    <source>
        <strain evidence="2 3">DSM 23606</strain>
    </source>
</reference>
<dbReference type="InterPro" id="IPR035985">
    <property type="entry name" value="Ubiquitin-activating_enz"/>
</dbReference>
<organism evidence="2 3">
    <name type="scientific">Plasticicumulans acidivorans</name>
    <dbReference type="NCBI Taxonomy" id="886464"/>
    <lineage>
        <taxon>Bacteria</taxon>
        <taxon>Pseudomonadati</taxon>
        <taxon>Pseudomonadota</taxon>
        <taxon>Gammaproteobacteria</taxon>
        <taxon>Candidatus Competibacteraceae</taxon>
        <taxon>Plasticicumulans</taxon>
    </lineage>
</organism>
<name>A0A317MU52_9GAMM</name>
<dbReference type="PANTHER" id="PTHR43267:SF1">
    <property type="entry name" value="TRNA THREONYLCARBAMOYLADENOSINE DEHYDRATASE"/>
    <property type="match status" value="1"/>
</dbReference>
<accession>A0A317MU52</accession>
<dbReference type="Pfam" id="PF00899">
    <property type="entry name" value="ThiF"/>
    <property type="match status" value="1"/>
</dbReference>
<dbReference type="PANTHER" id="PTHR43267">
    <property type="entry name" value="TRNA THREONYLCARBAMOYLADENOSINE DEHYDRATASE"/>
    <property type="match status" value="1"/>
</dbReference>
<keyword evidence="3" id="KW-1185">Reference proteome</keyword>
<dbReference type="InterPro" id="IPR000594">
    <property type="entry name" value="ThiF_NAD_FAD-bd"/>
</dbReference>
<dbReference type="GO" id="GO:0008641">
    <property type="term" value="F:ubiquitin-like modifier activating enzyme activity"/>
    <property type="evidence" value="ECO:0007669"/>
    <property type="project" value="InterPro"/>
</dbReference>
<evidence type="ECO:0000313" key="3">
    <source>
        <dbReference type="Proteomes" id="UP000246569"/>
    </source>
</evidence>
<evidence type="ECO:0000259" key="1">
    <source>
        <dbReference type="Pfam" id="PF00899"/>
    </source>
</evidence>
<dbReference type="GO" id="GO:0061503">
    <property type="term" value="F:tRNA threonylcarbamoyladenosine dehydratase"/>
    <property type="evidence" value="ECO:0007669"/>
    <property type="project" value="TreeGrafter"/>
</dbReference>
<dbReference type="EMBL" id="QGTJ01000006">
    <property type="protein sequence ID" value="PWV61180.1"/>
    <property type="molecule type" value="Genomic_DNA"/>
</dbReference>
<feature type="domain" description="THIF-type NAD/FAD binding fold" evidence="1">
    <location>
        <begin position="20"/>
        <end position="236"/>
    </location>
</feature>
<gene>
    <name evidence="2" type="ORF">C7443_106194</name>
</gene>
<dbReference type="SUPFAM" id="SSF69572">
    <property type="entry name" value="Activating enzymes of the ubiquitin-like proteins"/>
    <property type="match status" value="1"/>
</dbReference>
<dbReference type="RefSeq" id="WP_246004639.1">
    <property type="nucleotide sequence ID" value="NZ_QGTJ01000006.1"/>
</dbReference>
<dbReference type="GO" id="GO:0061504">
    <property type="term" value="P:cyclic threonylcarbamoyladenosine biosynthetic process"/>
    <property type="evidence" value="ECO:0007669"/>
    <property type="project" value="TreeGrafter"/>
</dbReference>